<dbReference type="Proteomes" id="UP000232673">
    <property type="component" value="Unassembled WGS sequence"/>
</dbReference>
<proteinExistence type="predicted"/>
<keyword evidence="2" id="KW-1185">Reference proteome</keyword>
<dbReference type="EMBL" id="LKTS01000048">
    <property type="protein sequence ID" value="PKD15890.1"/>
    <property type="molecule type" value="Genomic_DNA"/>
</dbReference>
<dbReference type="OrthoDB" id="1340039at2"/>
<dbReference type="AlphaFoldDB" id="A0A2N0TMC4"/>
<protein>
    <submittedName>
        <fullName evidence="1">Uncharacterized protein</fullName>
    </submittedName>
</protein>
<reference evidence="1 2" key="1">
    <citation type="submission" date="2015-10" db="EMBL/GenBank/DDBJ databases">
        <title>Draft genome sequence of Salegentibacter salinarum KCTC 12975.</title>
        <authorList>
            <person name="Lin W."/>
            <person name="Zheng Q."/>
        </authorList>
    </citation>
    <scope>NUCLEOTIDE SEQUENCE [LARGE SCALE GENOMIC DNA]</scope>
    <source>
        <strain evidence="1 2">KCTC 12975</strain>
    </source>
</reference>
<evidence type="ECO:0000313" key="1">
    <source>
        <dbReference type="EMBL" id="PKD15890.1"/>
    </source>
</evidence>
<organism evidence="1 2">
    <name type="scientific">Salegentibacter salinarum</name>
    <dbReference type="NCBI Taxonomy" id="447422"/>
    <lineage>
        <taxon>Bacteria</taxon>
        <taxon>Pseudomonadati</taxon>
        <taxon>Bacteroidota</taxon>
        <taxon>Flavobacteriia</taxon>
        <taxon>Flavobacteriales</taxon>
        <taxon>Flavobacteriaceae</taxon>
        <taxon>Salegentibacter</taxon>
    </lineage>
</organism>
<comment type="caution">
    <text evidence="1">The sequence shown here is derived from an EMBL/GenBank/DDBJ whole genome shotgun (WGS) entry which is preliminary data.</text>
</comment>
<accession>A0A2N0TMC4</accession>
<name>A0A2N0TMC4_9FLAO</name>
<dbReference type="RefSeq" id="WP_079713274.1">
    <property type="nucleotide sequence ID" value="NZ_FUZC01000008.1"/>
</dbReference>
<evidence type="ECO:0000313" key="2">
    <source>
        <dbReference type="Proteomes" id="UP000232673"/>
    </source>
</evidence>
<gene>
    <name evidence="1" type="ORF">APR41_11455</name>
</gene>
<sequence length="164" mass="20200">MKPYQLVFFYREYIEDGLLEKRHIYRFKTRLDRVYFIEVEEYKNHVYFAKFYCRIHKNLKDRYKIQLEDGDGFRIFSTCINLAAIILKEDALASFGFIGESSKGEEPQHTRRYKIYKTLSERYFSPKAFIHERDDYNSTYFIINRKNKIDPKLLERKFSEYYIR</sequence>